<dbReference type="GO" id="GO:0016020">
    <property type="term" value="C:membrane"/>
    <property type="evidence" value="ECO:0007669"/>
    <property type="project" value="UniProtKB-UniRule"/>
</dbReference>
<gene>
    <name evidence="6" type="ORF">FMM06_08880</name>
</gene>
<dbReference type="PANTHER" id="PTHR30570">
    <property type="entry name" value="PERIPLASMIC PHOSPHATE BINDING COMPONENT OF PHOSPHATE ABC TRANSPORTER"/>
    <property type="match status" value="1"/>
</dbReference>
<keyword evidence="1" id="KW-0732">Signal</keyword>
<dbReference type="Gene3D" id="3.40.190.10">
    <property type="entry name" value="Periplasmic binding protein-like II"/>
    <property type="match status" value="2"/>
</dbReference>
<evidence type="ECO:0000256" key="4">
    <source>
        <dbReference type="SAM" id="Phobius"/>
    </source>
</evidence>
<evidence type="ECO:0000256" key="3">
    <source>
        <dbReference type="SAM" id="MobiDB-lite"/>
    </source>
</evidence>
<evidence type="ECO:0000256" key="2">
    <source>
        <dbReference type="PROSITE-ProRule" id="PRU00473"/>
    </source>
</evidence>
<sequence>MAGERRGKCVNIGNCSLADKREIIEVKPGADFVCTECGKGLIVAREAGGDGIPKWAIAAGLAVLLLVAGWFAWGALSGDKTSDTTQVAKGEVPPPPATEAEPLLRLGGSNTIGDKLAPALAEAWLKSRGCASVERQTPGNDEIVLSCEADGKPQIVTVSAHGTKTGFSGLKSGSYDIAMASDKIDGSQKSDLAALNPREHVIALDGIAVIVNPGSRVAQLTIDQVAGLFSGAITDWSQVGGAPGAVQVYARDDNSGTWKYFKTAILDNAGTTLVGNAKRFEKGSELADGVVSDPNGIGFVGLTSAGAARAVALAPAGAVALFPTRFTVGREDYALSRRMYLYTAATPAKPDVTRFLSFIASPEGQAVAEKQGFVPRTIEGEKVEQAPDVAPPGYAALTRGAMRLSTNFRFETGSADLDTKALSESDYVERFLTDNRFDPSRLMLFGFTDNKGGDGINCPLSRQRAATVAATLRSRGLQPRTVEGFCSALPVADNSSADGQARNRRVEVWIGR</sequence>
<dbReference type="CDD" id="cd07185">
    <property type="entry name" value="OmpA_C-like"/>
    <property type="match status" value="1"/>
</dbReference>
<keyword evidence="7" id="KW-1185">Reference proteome</keyword>
<dbReference type="SUPFAM" id="SSF103088">
    <property type="entry name" value="OmpA-like"/>
    <property type="match status" value="1"/>
</dbReference>
<feature type="domain" description="OmpA-like" evidence="5">
    <location>
        <begin position="397"/>
        <end position="512"/>
    </location>
</feature>
<dbReference type="PROSITE" id="PS51123">
    <property type="entry name" value="OMPA_2"/>
    <property type="match status" value="1"/>
</dbReference>
<keyword evidence="4" id="KW-0812">Transmembrane</keyword>
<dbReference type="InterPro" id="IPR006665">
    <property type="entry name" value="OmpA-like"/>
</dbReference>
<feature type="region of interest" description="Disordered" evidence="3">
    <location>
        <begin position="80"/>
        <end position="101"/>
    </location>
</feature>
<comment type="caution">
    <text evidence="6">The sequence shown here is derived from an EMBL/GenBank/DDBJ whole genome shotgun (WGS) entry which is preliminary data.</text>
</comment>
<protein>
    <submittedName>
        <fullName evidence="6">OmpA family protein</fullName>
    </submittedName>
</protein>
<dbReference type="InterPro" id="IPR036737">
    <property type="entry name" value="OmpA-like_sf"/>
</dbReference>
<organism evidence="6 7">
    <name type="scientific">Glacieibacterium frigidum</name>
    <dbReference type="NCBI Taxonomy" id="2593303"/>
    <lineage>
        <taxon>Bacteria</taxon>
        <taxon>Pseudomonadati</taxon>
        <taxon>Pseudomonadota</taxon>
        <taxon>Alphaproteobacteria</taxon>
        <taxon>Sphingomonadales</taxon>
        <taxon>Sphingosinicellaceae</taxon>
        <taxon>Glacieibacterium</taxon>
    </lineage>
</organism>
<dbReference type="CDD" id="cd13653">
    <property type="entry name" value="PBP2_phosphate_like_1"/>
    <property type="match status" value="1"/>
</dbReference>
<name>A0A552UIZ2_9SPHN</name>
<evidence type="ECO:0000313" key="7">
    <source>
        <dbReference type="Proteomes" id="UP000317894"/>
    </source>
</evidence>
<accession>A0A552UIZ2</accession>
<dbReference type="Pfam" id="PF00691">
    <property type="entry name" value="OmpA"/>
    <property type="match status" value="1"/>
</dbReference>
<dbReference type="PANTHER" id="PTHR30570:SF1">
    <property type="entry name" value="PHOSPHATE-BINDING PROTEIN PSTS"/>
    <property type="match status" value="1"/>
</dbReference>
<dbReference type="InterPro" id="IPR050811">
    <property type="entry name" value="Phosphate_ABC_transporter"/>
</dbReference>
<dbReference type="InterPro" id="IPR024370">
    <property type="entry name" value="PBP_domain"/>
</dbReference>
<evidence type="ECO:0000256" key="1">
    <source>
        <dbReference type="ARBA" id="ARBA00022729"/>
    </source>
</evidence>
<dbReference type="AlphaFoldDB" id="A0A552UIZ2"/>
<dbReference type="Gene3D" id="3.30.1330.60">
    <property type="entry name" value="OmpA-like domain"/>
    <property type="match status" value="1"/>
</dbReference>
<dbReference type="Proteomes" id="UP000317894">
    <property type="component" value="Unassembled WGS sequence"/>
</dbReference>
<dbReference type="RefSeq" id="WP_144236889.1">
    <property type="nucleotide sequence ID" value="NZ_VJWA01000001.1"/>
</dbReference>
<dbReference type="SUPFAM" id="SSF53850">
    <property type="entry name" value="Periplasmic binding protein-like II"/>
    <property type="match status" value="1"/>
</dbReference>
<dbReference type="OrthoDB" id="9814546at2"/>
<reference evidence="6 7" key="1">
    <citation type="submission" date="2019-07" db="EMBL/GenBank/DDBJ databases">
        <title>Novel species isolated from glacier.</title>
        <authorList>
            <person name="Liu Q."/>
            <person name="Xin Y.-H."/>
        </authorList>
    </citation>
    <scope>NUCLEOTIDE SEQUENCE [LARGE SCALE GENOMIC DNA]</scope>
    <source>
        <strain evidence="6 7">LB1R16</strain>
    </source>
</reference>
<dbReference type="EMBL" id="VJWA01000001">
    <property type="protein sequence ID" value="TRW18196.1"/>
    <property type="molecule type" value="Genomic_DNA"/>
</dbReference>
<keyword evidence="2 4" id="KW-0472">Membrane</keyword>
<dbReference type="Pfam" id="PF12849">
    <property type="entry name" value="PBP_like_2"/>
    <property type="match status" value="1"/>
</dbReference>
<evidence type="ECO:0000313" key="6">
    <source>
        <dbReference type="EMBL" id="TRW18196.1"/>
    </source>
</evidence>
<proteinExistence type="predicted"/>
<evidence type="ECO:0000259" key="5">
    <source>
        <dbReference type="PROSITE" id="PS51123"/>
    </source>
</evidence>
<keyword evidence="4" id="KW-1133">Transmembrane helix</keyword>
<feature type="transmembrane region" description="Helical" evidence="4">
    <location>
        <begin position="55"/>
        <end position="76"/>
    </location>
</feature>